<evidence type="ECO:0008006" key="3">
    <source>
        <dbReference type="Google" id="ProtNLM"/>
    </source>
</evidence>
<comment type="caution">
    <text evidence="1">The sequence shown here is derived from an EMBL/GenBank/DDBJ whole genome shotgun (WGS) entry which is preliminary data.</text>
</comment>
<organism evidence="1 2">
    <name type="scientific">Tieghemostelium lacteum</name>
    <name type="common">Slime mold</name>
    <name type="synonym">Dictyostelium lacteum</name>
    <dbReference type="NCBI Taxonomy" id="361077"/>
    <lineage>
        <taxon>Eukaryota</taxon>
        <taxon>Amoebozoa</taxon>
        <taxon>Evosea</taxon>
        <taxon>Eumycetozoa</taxon>
        <taxon>Dictyostelia</taxon>
        <taxon>Dictyosteliales</taxon>
        <taxon>Raperosteliaceae</taxon>
        <taxon>Tieghemostelium</taxon>
    </lineage>
</organism>
<sequence>MLFEPVFKEFKANYLTLESDQLIRIIPIRKSPMRYMSILLKSVSNNYTIDFRLPIDLIILQYEHLIAFNFHLENYVPPISNLSEVFSNLLLLQTILSLKIYNASIIYYINGKYSILYHPEVLIYLLSKTKFLSGKMLSISNIDTTKVTLDSMIKIVEYLPSIITNEISDRKSGFVAVSSSLLSLKLDVLRYLHRRYNFNYLDHVIIEKVLSTCQLELVRFIKEEVYVNWIITQSVIDQALKLNCGLEIIQYLQEASVEKNFKFMHSTSAIAHQNIQLVKYIHSLNIPKSFDKNSIQCAIHLNCITITQFLLKNRSEYPISSILAKTPRAHLMYKYLESFINYNRTLKLQIE</sequence>
<dbReference type="Proteomes" id="UP000076078">
    <property type="component" value="Unassembled WGS sequence"/>
</dbReference>
<accession>A0A152A102</accession>
<keyword evidence="2" id="KW-1185">Reference proteome</keyword>
<name>A0A152A102_TIELA</name>
<evidence type="ECO:0000313" key="1">
    <source>
        <dbReference type="EMBL" id="KYQ99927.1"/>
    </source>
</evidence>
<evidence type="ECO:0000313" key="2">
    <source>
        <dbReference type="Proteomes" id="UP000076078"/>
    </source>
</evidence>
<gene>
    <name evidence="1" type="ORF">DLAC_11567</name>
</gene>
<dbReference type="AlphaFoldDB" id="A0A152A102"/>
<dbReference type="EMBL" id="LODT01000020">
    <property type="protein sequence ID" value="KYQ99927.1"/>
    <property type="molecule type" value="Genomic_DNA"/>
</dbReference>
<dbReference type="InParanoid" id="A0A152A102"/>
<proteinExistence type="predicted"/>
<reference evidence="1 2" key="1">
    <citation type="submission" date="2015-12" db="EMBL/GenBank/DDBJ databases">
        <title>Dictyostelia acquired genes for synthesis and detection of signals that induce cell-type specialization by lateral gene transfer from prokaryotes.</title>
        <authorList>
            <person name="Gloeckner G."/>
            <person name="Schaap P."/>
        </authorList>
    </citation>
    <scope>NUCLEOTIDE SEQUENCE [LARGE SCALE GENOMIC DNA]</scope>
    <source>
        <strain evidence="1 2">TK</strain>
    </source>
</reference>
<protein>
    <recommendedName>
        <fullName evidence="3">Ankyrin repeat-containing protein</fullName>
    </recommendedName>
</protein>